<organism evidence="2 3">
    <name type="scientific">Salinirubellus salinus</name>
    <dbReference type="NCBI Taxonomy" id="1364945"/>
    <lineage>
        <taxon>Archaea</taxon>
        <taxon>Methanobacteriati</taxon>
        <taxon>Methanobacteriota</taxon>
        <taxon>Stenosarchaea group</taxon>
        <taxon>Halobacteria</taxon>
        <taxon>Halobacteriales</taxon>
        <taxon>Natronomonadaceae</taxon>
        <taxon>Salinirubellus</taxon>
    </lineage>
</organism>
<dbReference type="RefSeq" id="WP_260593795.1">
    <property type="nucleotide sequence ID" value="NZ_CP104003.1"/>
</dbReference>
<dbReference type="EMBL" id="CP104003">
    <property type="protein sequence ID" value="UWM54805.1"/>
    <property type="molecule type" value="Genomic_DNA"/>
</dbReference>
<proteinExistence type="predicted"/>
<feature type="transmembrane region" description="Helical" evidence="1">
    <location>
        <begin position="12"/>
        <end position="35"/>
    </location>
</feature>
<accession>A0A9E7R522</accession>
<evidence type="ECO:0000256" key="1">
    <source>
        <dbReference type="SAM" id="Phobius"/>
    </source>
</evidence>
<evidence type="ECO:0000313" key="3">
    <source>
        <dbReference type="Proteomes" id="UP001057580"/>
    </source>
</evidence>
<dbReference type="AlphaFoldDB" id="A0A9E7R522"/>
<dbReference type="GeneID" id="74940887"/>
<dbReference type="KEGG" id="ssai:N0B31_00655"/>
<protein>
    <submittedName>
        <fullName evidence="2">Uncharacterized protein</fullName>
    </submittedName>
</protein>
<dbReference type="Proteomes" id="UP001057580">
    <property type="component" value="Chromosome"/>
</dbReference>
<feature type="transmembrane region" description="Helical" evidence="1">
    <location>
        <begin position="47"/>
        <end position="65"/>
    </location>
</feature>
<gene>
    <name evidence="2" type="ORF">N0B31_00655</name>
</gene>
<keyword evidence="1" id="KW-1133">Transmembrane helix</keyword>
<keyword evidence="1" id="KW-0812">Transmembrane</keyword>
<reference evidence="2" key="1">
    <citation type="submission" date="2022-09" db="EMBL/GenBank/DDBJ databases">
        <title>Diverse halophilic archaea isolated from saline environments.</title>
        <authorList>
            <person name="Cui H.-L."/>
        </authorList>
    </citation>
    <scope>NUCLEOTIDE SEQUENCE</scope>
    <source>
        <strain evidence="2">ZS-35-S2</strain>
    </source>
</reference>
<keyword evidence="3" id="KW-1185">Reference proteome</keyword>
<sequence length="72" mass="7591">MGYAQYFAVGEYDWTQWVVFGGHAVVAFLFLAGAVNTLNSGGEPLGAGLQATLALLVVGLGLTVARMMGRRE</sequence>
<name>A0A9E7R522_9EURY</name>
<keyword evidence="1" id="KW-0472">Membrane</keyword>
<evidence type="ECO:0000313" key="2">
    <source>
        <dbReference type="EMBL" id="UWM54805.1"/>
    </source>
</evidence>